<proteinExistence type="predicted"/>
<feature type="compositionally biased region" description="Low complexity" evidence="3">
    <location>
        <begin position="55"/>
        <end position="68"/>
    </location>
</feature>
<dbReference type="SUPFAM" id="SSF54791">
    <property type="entry name" value="Eukaryotic type KH-domain (KH-domain type I)"/>
    <property type="match status" value="3"/>
</dbReference>
<dbReference type="EMBL" id="AGNL01047589">
    <property type="protein sequence ID" value="EJK46704.1"/>
    <property type="molecule type" value="Genomic_DNA"/>
</dbReference>
<dbReference type="CDD" id="cd09031">
    <property type="entry name" value="KH-I_NOVA_rpt3"/>
    <property type="match status" value="1"/>
</dbReference>
<feature type="domain" description="K Homology" evidence="4">
    <location>
        <begin position="84"/>
        <end position="157"/>
    </location>
</feature>
<feature type="compositionally biased region" description="Polar residues" evidence="3">
    <location>
        <begin position="343"/>
        <end position="353"/>
    </location>
</feature>
<feature type="compositionally biased region" description="Basic and acidic residues" evidence="3">
    <location>
        <begin position="9"/>
        <end position="18"/>
    </location>
</feature>
<dbReference type="GO" id="GO:0003723">
    <property type="term" value="F:RNA binding"/>
    <property type="evidence" value="ECO:0007669"/>
    <property type="project" value="UniProtKB-UniRule"/>
</dbReference>
<dbReference type="AlphaFoldDB" id="K0R4R2"/>
<dbReference type="InterPro" id="IPR036612">
    <property type="entry name" value="KH_dom_type_1_sf"/>
</dbReference>
<dbReference type="InterPro" id="IPR004088">
    <property type="entry name" value="KH_dom_type_1"/>
</dbReference>
<protein>
    <recommendedName>
        <fullName evidence="4">K Homology domain-containing protein</fullName>
    </recommendedName>
</protein>
<dbReference type="Proteomes" id="UP000266841">
    <property type="component" value="Unassembled WGS sequence"/>
</dbReference>
<evidence type="ECO:0000259" key="4">
    <source>
        <dbReference type="SMART" id="SM00322"/>
    </source>
</evidence>
<feature type="domain" description="K Homology" evidence="4">
    <location>
        <begin position="429"/>
        <end position="503"/>
    </location>
</feature>
<sequence length="507" mass="55113">MNTNNQGHQAEKPPRSEDISSQGESQDYGHSRVHQDPRVKPGALSQSTTLKTESDSASVTDPSSSPTTHGSPEPQDHGTSSNQPYVAIKVLVSNSASGLIIGRSGQTISELQAKSHARIKLSQGGDYYPGTSDRICLVQGALSCVKVAIELVLAKLYELQSLQQVSTQVTEQSADNEPSQQVIQPPPVFIIRVLMPSACCGMVIGRGGSNIKELKEKSRVSFIQLSPKEHEVLVGHGATLSTNERIMTITGPTFATCTSCVRSILDDFSTNLEISRYVNMTTNYGRMLQSSHSSYVAVVPPPPPGYYIESPGSPQRFMQPRYQPHAHHHHYEEQVSLNVSPSALGQSFTSHSSGHYPPPQQYGSSPGSIRAQFWSPDTSVHSSHSRRSSGISRSDSNPSIEQLAQTFQSQSLHRGHPMMSAPATLPPMEQVVSRLGIPDYRIGSILGKGGKILTDIQASTRTKIRISQRGDFIPGTKNRSVTITGQTREDVEAAEKRIHECIDKSNT</sequence>
<evidence type="ECO:0000313" key="5">
    <source>
        <dbReference type="EMBL" id="EJK46704.1"/>
    </source>
</evidence>
<dbReference type="PROSITE" id="PS50084">
    <property type="entry name" value="KH_TYPE_1"/>
    <property type="match status" value="3"/>
</dbReference>
<feature type="compositionally biased region" description="Low complexity" evidence="3">
    <location>
        <begin position="388"/>
        <end position="399"/>
    </location>
</feature>
<dbReference type="PANTHER" id="PTHR10288">
    <property type="entry name" value="KH DOMAIN CONTAINING RNA BINDING PROTEIN"/>
    <property type="match status" value="1"/>
</dbReference>
<evidence type="ECO:0000313" key="6">
    <source>
        <dbReference type="Proteomes" id="UP000266841"/>
    </source>
</evidence>
<accession>K0R4R2</accession>
<dbReference type="InterPro" id="IPR047275">
    <property type="entry name" value="KH-I_NOVA_rpt1"/>
</dbReference>
<feature type="domain" description="K Homology" evidence="4">
    <location>
        <begin position="187"/>
        <end position="269"/>
    </location>
</feature>
<evidence type="ECO:0000256" key="3">
    <source>
        <dbReference type="SAM" id="MobiDB-lite"/>
    </source>
</evidence>
<feature type="compositionally biased region" description="Basic and acidic residues" evidence="3">
    <location>
        <begin position="27"/>
        <end position="39"/>
    </location>
</feature>
<dbReference type="SMART" id="SM00322">
    <property type="entry name" value="KH"/>
    <property type="match status" value="3"/>
</dbReference>
<feature type="region of interest" description="Disordered" evidence="3">
    <location>
        <begin position="343"/>
        <end position="399"/>
    </location>
</feature>
<evidence type="ECO:0000256" key="1">
    <source>
        <dbReference type="ARBA" id="ARBA00022737"/>
    </source>
</evidence>
<feature type="region of interest" description="Disordered" evidence="3">
    <location>
        <begin position="1"/>
        <end position="81"/>
    </location>
</feature>
<dbReference type="Pfam" id="PF00013">
    <property type="entry name" value="KH_1"/>
    <property type="match status" value="3"/>
</dbReference>
<dbReference type="OrthoDB" id="199793at2759"/>
<reference evidence="5 6" key="1">
    <citation type="journal article" date="2012" name="Genome Biol.">
        <title>Genome and low-iron response of an oceanic diatom adapted to chronic iron limitation.</title>
        <authorList>
            <person name="Lommer M."/>
            <person name="Specht M."/>
            <person name="Roy A.S."/>
            <person name="Kraemer L."/>
            <person name="Andreson R."/>
            <person name="Gutowska M.A."/>
            <person name="Wolf J."/>
            <person name="Bergner S.V."/>
            <person name="Schilhabel M.B."/>
            <person name="Klostermeier U.C."/>
            <person name="Beiko R.G."/>
            <person name="Rosenstiel P."/>
            <person name="Hippler M."/>
            <person name="Laroche J."/>
        </authorList>
    </citation>
    <scope>NUCLEOTIDE SEQUENCE [LARGE SCALE GENOMIC DNA]</scope>
    <source>
        <strain evidence="5 6">CCMP1005</strain>
    </source>
</reference>
<keyword evidence="6" id="KW-1185">Reference proteome</keyword>
<name>K0R4R2_THAOC</name>
<feature type="region of interest" description="Disordered" evidence="3">
    <location>
        <begin position="309"/>
        <end position="331"/>
    </location>
</feature>
<keyword evidence="1" id="KW-0677">Repeat</keyword>
<dbReference type="InterPro" id="IPR047274">
    <property type="entry name" value="KH-I_NOVA_rpt3"/>
</dbReference>
<gene>
    <name evidence="5" type="ORF">THAOC_34610</name>
</gene>
<dbReference type="OMA" id="HMESVPP"/>
<keyword evidence="2" id="KW-0694">RNA-binding</keyword>
<dbReference type="InterPro" id="IPR004087">
    <property type="entry name" value="KH_dom"/>
</dbReference>
<comment type="caution">
    <text evidence="5">The sequence shown here is derived from an EMBL/GenBank/DDBJ whole genome shotgun (WGS) entry which is preliminary data.</text>
</comment>
<evidence type="ECO:0000256" key="2">
    <source>
        <dbReference type="PROSITE-ProRule" id="PRU00117"/>
    </source>
</evidence>
<organism evidence="5 6">
    <name type="scientific">Thalassiosira oceanica</name>
    <name type="common">Marine diatom</name>
    <dbReference type="NCBI Taxonomy" id="159749"/>
    <lineage>
        <taxon>Eukaryota</taxon>
        <taxon>Sar</taxon>
        <taxon>Stramenopiles</taxon>
        <taxon>Ochrophyta</taxon>
        <taxon>Bacillariophyta</taxon>
        <taxon>Coscinodiscophyceae</taxon>
        <taxon>Thalassiosirophycidae</taxon>
        <taxon>Thalassiosirales</taxon>
        <taxon>Thalassiosiraceae</taxon>
        <taxon>Thalassiosira</taxon>
    </lineage>
</organism>
<dbReference type="eggNOG" id="KOG2191">
    <property type="taxonomic scope" value="Eukaryota"/>
</dbReference>
<dbReference type="Gene3D" id="3.30.1370.10">
    <property type="entry name" value="K Homology domain, type 1"/>
    <property type="match status" value="3"/>
</dbReference>
<dbReference type="CDD" id="cd22435">
    <property type="entry name" value="KH-I_NOVA_rpt1"/>
    <property type="match status" value="1"/>
</dbReference>